<evidence type="ECO:0000256" key="2">
    <source>
        <dbReference type="ARBA" id="ARBA00022448"/>
    </source>
</evidence>
<protein>
    <submittedName>
        <fullName evidence="9">Electron transporter RnfA</fullName>
    </submittedName>
</protein>
<keyword evidence="3" id="KW-1003">Cell membrane</keyword>
<organism evidence="9 10">
    <name type="scientific">Pseudomonas fakonensis</name>
    <dbReference type="NCBI Taxonomy" id="2842355"/>
    <lineage>
        <taxon>Bacteria</taxon>
        <taxon>Pseudomonadati</taxon>
        <taxon>Pseudomonadota</taxon>
        <taxon>Gammaproteobacteria</taxon>
        <taxon>Pseudomonadales</taxon>
        <taxon>Pseudomonadaceae</taxon>
        <taxon>Pseudomonas</taxon>
    </lineage>
</organism>
<dbReference type="EMBL" id="CP077076">
    <property type="protein sequence ID" value="QXH52668.1"/>
    <property type="molecule type" value="Genomic_DNA"/>
</dbReference>
<evidence type="ECO:0000256" key="1">
    <source>
        <dbReference type="ARBA" id="ARBA00004127"/>
    </source>
</evidence>
<feature type="transmembrane region" description="Helical" evidence="8">
    <location>
        <begin position="122"/>
        <end position="141"/>
    </location>
</feature>
<dbReference type="Pfam" id="PF02508">
    <property type="entry name" value="Rnf-Nqr"/>
    <property type="match status" value="1"/>
</dbReference>
<feature type="transmembrane region" description="Helical" evidence="8">
    <location>
        <begin position="28"/>
        <end position="50"/>
    </location>
</feature>
<keyword evidence="2" id="KW-0813">Transport</keyword>
<gene>
    <name evidence="9" type="ORF">KSS94_05925</name>
</gene>
<keyword evidence="7 8" id="KW-0472">Membrane</keyword>
<keyword evidence="6 8" id="KW-1133">Transmembrane helix</keyword>
<accession>A0ABX8NB68</accession>
<dbReference type="PIRSF" id="PIRSF006102">
    <property type="entry name" value="NQR_DE"/>
    <property type="match status" value="1"/>
</dbReference>
<evidence type="ECO:0000256" key="7">
    <source>
        <dbReference type="ARBA" id="ARBA00023136"/>
    </source>
</evidence>
<dbReference type="RefSeq" id="WP_217842103.1">
    <property type="nucleotide sequence ID" value="NZ_CP077076.1"/>
</dbReference>
<evidence type="ECO:0000256" key="3">
    <source>
        <dbReference type="ARBA" id="ARBA00022519"/>
    </source>
</evidence>
<keyword evidence="3" id="KW-0997">Cell inner membrane</keyword>
<feature type="transmembrane region" description="Helical" evidence="8">
    <location>
        <begin position="161"/>
        <end position="180"/>
    </location>
</feature>
<keyword evidence="5" id="KW-1278">Translocase</keyword>
<dbReference type="Proteomes" id="UP001046350">
    <property type="component" value="Chromosome"/>
</dbReference>
<sequence length="182" mass="19470">MSDFVLALFSAALINILALEPERPERRRLHALGACSALLMVVALPVGYLLQHELLAPLGLQAMRLFLLLPLLGALAWCLALLVQRLRPDWPIPGLQVVLMGNAATLGLLLELSQDGNSAWQALRWGLIAGAGFWLALLLLAGVLERSRHADIPAALRGLPISLIGAGIMAMAFSGLSGMFEP</sequence>
<feature type="transmembrane region" description="Helical" evidence="8">
    <location>
        <begin position="62"/>
        <end position="84"/>
    </location>
</feature>
<evidence type="ECO:0000256" key="6">
    <source>
        <dbReference type="ARBA" id="ARBA00022989"/>
    </source>
</evidence>
<keyword evidence="10" id="KW-1185">Reference proteome</keyword>
<dbReference type="InterPro" id="IPR003667">
    <property type="entry name" value="NqrDE/RnfAE"/>
</dbReference>
<evidence type="ECO:0000313" key="9">
    <source>
        <dbReference type="EMBL" id="QXH52668.1"/>
    </source>
</evidence>
<proteinExistence type="predicted"/>
<dbReference type="InterPro" id="IPR050133">
    <property type="entry name" value="NqrDE/RnfAE_oxidrdctase"/>
</dbReference>
<evidence type="ECO:0000256" key="8">
    <source>
        <dbReference type="SAM" id="Phobius"/>
    </source>
</evidence>
<evidence type="ECO:0000313" key="10">
    <source>
        <dbReference type="Proteomes" id="UP001046350"/>
    </source>
</evidence>
<reference evidence="9" key="1">
    <citation type="journal article" date="2021" name="Microorganisms">
        <title>The Ever-Expanding Pseudomonas Genus: Description of 43 New Species and Partition of the Pseudomonas putida Group.</title>
        <authorList>
            <person name="Girard L."/>
            <person name="Lood C."/>
            <person name="Hofte M."/>
            <person name="Vandamme P."/>
            <person name="Rokni-Zadeh H."/>
            <person name="van Noort V."/>
            <person name="Lavigne R."/>
            <person name="De Mot R."/>
        </authorList>
    </citation>
    <scope>NUCLEOTIDE SEQUENCE</scope>
    <source>
        <strain evidence="9">COW40</strain>
    </source>
</reference>
<keyword evidence="4 8" id="KW-0812">Transmembrane</keyword>
<evidence type="ECO:0000256" key="4">
    <source>
        <dbReference type="ARBA" id="ARBA00022692"/>
    </source>
</evidence>
<comment type="subcellular location">
    <subcellularLocation>
        <location evidence="1">Endomembrane system</location>
        <topology evidence="1">Multi-pass membrane protein</topology>
    </subcellularLocation>
</comment>
<evidence type="ECO:0000256" key="5">
    <source>
        <dbReference type="ARBA" id="ARBA00022967"/>
    </source>
</evidence>
<name>A0ABX8NB68_9PSED</name>
<dbReference type="PANTHER" id="PTHR30335:SF0">
    <property type="entry name" value="ION-TRANSLOCATING OXIDOREDUCTASE COMPLEX SUBUNIT A"/>
    <property type="match status" value="1"/>
</dbReference>
<feature type="transmembrane region" description="Helical" evidence="8">
    <location>
        <begin position="90"/>
        <end position="110"/>
    </location>
</feature>
<dbReference type="PANTHER" id="PTHR30335">
    <property type="entry name" value="INTEGRAL MEMBRANE PROTEIN OF SOXR-REDUCING COMPLEX"/>
    <property type="match status" value="1"/>
</dbReference>